<feature type="domain" description="Asn/Gln amidotransferase" evidence="12">
    <location>
        <begin position="354"/>
        <end position="501"/>
    </location>
</feature>
<dbReference type="Proteomes" id="UP001500842">
    <property type="component" value="Unassembled WGS sequence"/>
</dbReference>
<dbReference type="PANTHER" id="PTHR11659:SF0">
    <property type="entry name" value="GLUTAMYL-TRNA(GLN) AMIDOTRANSFERASE SUBUNIT B, MITOCHONDRIAL"/>
    <property type="match status" value="1"/>
</dbReference>
<evidence type="ECO:0000259" key="12">
    <source>
        <dbReference type="SMART" id="SM00845"/>
    </source>
</evidence>
<keyword evidence="4 11" id="KW-0436">Ligase</keyword>
<dbReference type="Pfam" id="PF02637">
    <property type="entry name" value="GatB_Yqey"/>
    <property type="match status" value="1"/>
</dbReference>
<dbReference type="Gene3D" id="1.10.10.410">
    <property type="match status" value="1"/>
</dbReference>
<comment type="catalytic activity">
    <reaction evidence="9 11">
        <text>L-aspartyl-tRNA(Asn) + L-glutamine + ATP + H2O = L-asparaginyl-tRNA(Asn) + L-glutamate + ADP + phosphate + 2 H(+)</text>
        <dbReference type="Rhea" id="RHEA:14513"/>
        <dbReference type="Rhea" id="RHEA-COMP:9674"/>
        <dbReference type="Rhea" id="RHEA-COMP:9677"/>
        <dbReference type="ChEBI" id="CHEBI:15377"/>
        <dbReference type="ChEBI" id="CHEBI:15378"/>
        <dbReference type="ChEBI" id="CHEBI:29985"/>
        <dbReference type="ChEBI" id="CHEBI:30616"/>
        <dbReference type="ChEBI" id="CHEBI:43474"/>
        <dbReference type="ChEBI" id="CHEBI:58359"/>
        <dbReference type="ChEBI" id="CHEBI:78515"/>
        <dbReference type="ChEBI" id="CHEBI:78516"/>
        <dbReference type="ChEBI" id="CHEBI:456216"/>
    </reaction>
</comment>
<dbReference type="PROSITE" id="PS01234">
    <property type="entry name" value="GATB"/>
    <property type="match status" value="1"/>
</dbReference>
<keyword evidence="5 11" id="KW-0547">Nucleotide-binding</keyword>
<keyword evidence="7 11" id="KW-0648">Protein biosynthesis</keyword>
<dbReference type="InterPro" id="IPR017958">
    <property type="entry name" value="Gln-tRNA_amidoTrfase_suB_CS"/>
</dbReference>
<evidence type="ECO:0000256" key="1">
    <source>
        <dbReference type="ARBA" id="ARBA00005306"/>
    </source>
</evidence>
<gene>
    <name evidence="11 13" type="primary">gatB</name>
    <name evidence="13" type="ORF">GCM10009788_28530</name>
</gene>
<dbReference type="NCBIfam" id="NF004014">
    <property type="entry name" value="PRK05477.1-4"/>
    <property type="match status" value="1"/>
</dbReference>
<dbReference type="InterPro" id="IPR014746">
    <property type="entry name" value="Gln_synth/guanido_kin_cat_dom"/>
</dbReference>
<keyword evidence="6 11" id="KW-0067">ATP-binding</keyword>
<evidence type="ECO:0000256" key="2">
    <source>
        <dbReference type="ARBA" id="ARBA00011123"/>
    </source>
</evidence>
<dbReference type="SMART" id="SM00845">
    <property type="entry name" value="GatB_Yqey"/>
    <property type="match status" value="1"/>
</dbReference>
<accession>A0ABN2APB6</accession>
<dbReference type="InterPro" id="IPR018027">
    <property type="entry name" value="Asn/Gln_amidotransferase"/>
</dbReference>
<dbReference type="EC" id="6.3.5.-" evidence="11"/>
<dbReference type="NCBIfam" id="NF004013">
    <property type="entry name" value="PRK05477.1-3"/>
    <property type="match status" value="1"/>
</dbReference>
<evidence type="ECO:0000313" key="14">
    <source>
        <dbReference type="Proteomes" id="UP001500842"/>
    </source>
</evidence>
<comment type="similarity">
    <text evidence="1 11">Belongs to the GatB/GatE family. GatB subfamily.</text>
</comment>
<name>A0ABN2APB6_9ACTN</name>
<evidence type="ECO:0000256" key="8">
    <source>
        <dbReference type="ARBA" id="ARBA00024799"/>
    </source>
</evidence>
<protein>
    <recommendedName>
        <fullName evidence="3 11">Aspartyl/glutamyl-tRNA(Asn/Gln) amidotransferase subunit B</fullName>
        <shortName evidence="11">Asp/Glu-ADT subunit B</shortName>
        <ecNumber evidence="11">6.3.5.-</ecNumber>
    </recommendedName>
</protein>
<organism evidence="13 14">
    <name type="scientific">Nocardioides humi</name>
    <dbReference type="NCBI Taxonomy" id="449461"/>
    <lineage>
        <taxon>Bacteria</taxon>
        <taxon>Bacillati</taxon>
        <taxon>Actinomycetota</taxon>
        <taxon>Actinomycetes</taxon>
        <taxon>Propionibacteriales</taxon>
        <taxon>Nocardioidaceae</taxon>
        <taxon>Nocardioides</taxon>
    </lineage>
</organism>
<dbReference type="NCBIfam" id="NF004012">
    <property type="entry name" value="PRK05477.1-2"/>
    <property type="match status" value="1"/>
</dbReference>
<comment type="catalytic activity">
    <reaction evidence="10 11">
        <text>L-glutamyl-tRNA(Gln) + L-glutamine + ATP + H2O = L-glutaminyl-tRNA(Gln) + L-glutamate + ADP + phosphate + H(+)</text>
        <dbReference type="Rhea" id="RHEA:17521"/>
        <dbReference type="Rhea" id="RHEA-COMP:9681"/>
        <dbReference type="Rhea" id="RHEA-COMP:9684"/>
        <dbReference type="ChEBI" id="CHEBI:15377"/>
        <dbReference type="ChEBI" id="CHEBI:15378"/>
        <dbReference type="ChEBI" id="CHEBI:29985"/>
        <dbReference type="ChEBI" id="CHEBI:30616"/>
        <dbReference type="ChEBI" id="CHEBI:43474"/>
        <dbReference type="ChEBI" id="CHEBI:58359"/>
        <dbReference type="ChEBI" id="CHEBI:78520"/>
        <dbReference type="ChEBI" id="CHEBI:78521"/>
        <dbReference type="ChEBI" id="CHEBI:456216"/>
    </reaction>
</comment>
<dbReference type="EMBL" id="BAAAOR010000023">
    <property type="protein sequence ID" value="GAA1522920.1"/>
    <property type="molecule type" value="Genomic_DNA"/>
</dbReference>
<evidence type="ECO:0000256" key="9">
    <source>
        <dbReference type="ARBA" id="ARBA00047380"/>
    </source>
</evidence>
<evidence type="ECO:0000256" key="7">
    <source>
        <dbReference type="ARBA" id="ARBA00022917"/>
    </source>
</evidence>
<dbReference type="Pfam" id="PF02934">
    <property type="entry name" value="GatB_N"/>
    <property type="match status" value="1"/>
</dbReference>
<dbReference type="InterPro" id="IPR006075">
    <property type="entry name" value="Asn/Gln-tRNA_Trfase_suB/E_cat"/>
</dbReference>
<dbReference type="InterPro" id="IPR017959">
    <property type="entry name" value="Asn/Gln-tRNA_amidoTrfase_suB/E"/>
</dbReference>
<dbReference type="PANTHER" id="PTHR11659">
    <property type="entry name" value="GLUTAMYL-TRNA GLN AMIDOTRANSFERASE SUBUNIT B MITOCHONDRIAL AND PROKARYOTIC PET112-RELATED"/>
    <property type="match status" value="1"/>
</dbReference>
<dbReference type="SUPFAM" id="SSF55931">
    <property type="entry name" value="Glutamine synthetase/guanido kinase"/>
    <property type="match status" value="1"/>
</dbReference>
<dbReference type="InterPro" id="IPR023168">
    <property type="entry name" value="GatB_Yqey_C_2"/>
</dbReference>
<evidence type="ECO:0000256" key="11">
    <source>
        <dbReference type="HAMAP-Rule" id="MF_00121"/>
    </source>
</evidence>
<sequence length="502" mass="54168">MTDVLVPFDDVITRYDPALGLEVHVELNTNTKMFCGCPTEFGAEPNTQVCPTCLGLPGAMPVVNGKAVESAIRIGLALNCDIAEWCRFARKNYFYPDMPKNFQTSQYDEPIAFDGWLDVTVPSEEGEGETVRVEIERAHMEEDTGKSTHVGGATGRIHGADYSLVDYNRAGIPLIEIVTRPILVPAEKAPAVARAYVAQLRDLIVALGVSDARMDQGSIRADVNLSLAPKGVSRLGTRSETKNVNSLRSVERAVRFEMSRHAGILDAGGAVLQETRHFHEDTGTTSSGREKSDAEDYRYFPEPDLVPVAPSREWVEELRGTLPENPTQKRARLQAEWAFSDLEMRDTVGAGALDLVEQTVAAGAAPQSARKWWLTELARRANDAGVELAELSVTPAQVAEVQALVDAKTINDKLARQVFDGLLAGEGTPEEIVAARGLAVVSDDGALSAAVDKAIADNPDVADKIRDGKVAAAGALIGAVMKEMRGQADAGRVRELILEKLG</sequence>
<evidence type="ECO:0000313" key="13">
    <source>
        <dbReference type="EMBL" id="GAA1522920.1"/>
    </source>
</evidence>
<dbReference type="InterPro" id="IPR003789">
    <property type="entry name" value="Asn/Gln_tRNA_amidoTrase-B-like"/>
</dbReference>
<dbReference type="SUPFAM" id="SSF89095">
    <property type="entry name" value="GatB/YqeY motif"/>
    <property type="match status" value="1"/>
</dbReference>
<comment type="subunit">
    <text evidence="2 11">Heterotrimer of A, B and C subunits.</text>
</comment>
<dbReference type="InterPro" id="IPR004413">
    <property type="entry name" value="GatB"/>
</dbReference>
<evidence type="ECO:0000256" key="6">
    <source>
        <dbReference type="ARBA" id="ARBA00022840"/>
    </source>
</evidence>
<comment type="function">
    <text evidence="8 11">Allows the formation of correctly charged Asn-tRNA(Asn) or Gln-tRNA(Gln) through the transamidation of misacylated Asp-tRNA(Asn) or Glu-tRNA(Gln) in organisms which lack either or both of asparaginyl-tRNA or glutaminyl-tRNA synthetases. The reaction takes place in the presence of glutamine and ATP through an activated phospho-Asp-tRNA(Asn) or phospho-Glu-tRNA(Gln).</text>
</comment>
<dbReference type="HAMAP" id="MF_00121">
    <property type="entry name" value="GatB"/>
    <property type="match status" value="1"/>
</dbReference>
<comment type="caution">
    <text evidence="13">The sequence shown here is derived from an EMBL/GenBank/DDBJ whole genome shotgun (WGS) entry which is preliminary data.</text>
</comment>
<reference evidence="13 14" key="1">
    <citation type="journal article" date="2019" name="Int. J. Syst. Evol. Microbiol.">
        <title>The Global Catalogue of Microorganisms (GCM) 10K type strain sequencing project: providing services to taxonomists for standard genome sequencing and annotation.</title>
        <authorList>
            <consortium name="The Broad Institute Genomics Platform"/>
            <consortium name="The Broad Institute Genome Sequencing Center for Infectious Disease"/>
            <person name="Wu L."/>
            <person name="Ma J."/>
        </authorList>
    </citation>
    <scope>NUCLEOTIDE SEQUENCE [LARGE SCALE GENOMIC DNA]</scope>
    <source>
        <strain evidence="13 14">JCM 14942</strain>
    </source>
</reference>
<keyword evidence="14" id="KW-1185">Reference proteome</keyword>
<dbReference type="NCBIfam" id="TIGR00133">
    <property type="entry name" value="gatB"/>
    <property type="match status" value="1"/>
</dbReference>
<dbReference type="RefSeq" id="WP_344112486.1">
    <property type="nucleotide sequence ID" value="NZ_BAAAOR010000023.1"/>
</dbReference>
<evidence type="ECO:0000256" key="3">
    <source>
        <dbReference type="ARBA" id="ARBA00016923"/>
    </source>
</evidence>
<evidence type="ECO:0000256" key="4">
    <source>
        <dbReference type="ARBA" id="ARBA00022598"/>
    </source>
</evidence>
<evidence type="ECO:0000256" key="5">
    <source>
        <dbReference type="ARBA" id="ARBA00022741"/>
    </source>
</evidence>
<evidence type="ECO:0000256" key="10">
    <source>
        <dbReference type="ARBA" id="ARBA00047913"/>
    </source>
</evidence>
<proteinExistence type="inferred from homology"/>